<proteinExistence type="inferred from homology"/>
<feature type="transmembrane region" description="Helical" evidence="6">
    <location>
        <begin position="6"/>
        <end position="27"/>
    </location>
</feature>
<feature type="transmembrane region" description="Helical" evidence="6">
    <location>
        <begin position="250"/>
        <end position="270"/>
    </location>
</feature>
<protein>
    <recommendedName>
        <fullName evidence="7">EamA domain-containing protein</fullName>
    </recommendedName>
</protein>
<feature type="domain" description="EamA" evidence="7">
    <location>
        <begin position="157"/>
        <end position="293"/>
    </location>
</feature>
<dbReference type="EMBL" id="LCYG01000015">
    <property type="protein sequence ID" value="KLK94218.1"/>
    <property type="molecule type" value="Genomic_DNA"/>
</dbReference>
<feature type="transmembrane region" description="Helical" evidence="6">
    <location>
        <begin position="64"/>
        <end position="86"/>
    </location>
</feature>
<accession>A0A0H1RG84</accession>
<keyword evidence="9" id="KW-1185">Reference proteome</keyword>
<reference evidence="8 9" key="1">
    <citation type="submission" date="2015-05" db="EMBL/GenBank/DDBJ databases">
        <title>Draft genome sequence of Microvirga vignae strain BR3299, a novel nitrogen fixing bacteria isolated from Brazil semi-aired region.</title>
        <authorList>
            <person name="Zilli J.E."/>
            <person name="Passos S.R."/>
            <person name="Leite J."/>
            <person name="Baldani J.I."/>
            <person name="Xavier G.R."/>
            <person name="Rumjaneck N.G."/>
            <person name="Simoes-Araujo J.L."/>
        </authorList>
    </citation>
    <scope>NUCLEOTIDE SEQUENCE [LARGE SCALE GENOMIC DNA]</scope>
    <source>
        <strain evidence="8 9">BR3299</strain>
    </source>
</reference>
<keyword evidence="3 6" id="KW-0812">Transmembrane</keyword>
<evidence type="ECO:0000256" key="5">
    <source>
        <dbReference type="ARBA" id="ARBA00023136"/>
    </source>
</evidence>
<evidence type="ECO:0000256" key="4">
    <source>
        <dbReference type="ARBA" id="ARBA00022989"/>
    </source>
</evidence>
<dbReference type="PANTHER" id="PTHR32322:SF2">
    <property type="entry name" value="EAMA DOMAIN-CONTAINING PROTEIN"/>
    <property type="match status" value="1"/>
</dbReference>
<dbReference type="PANTHER" id="PTHR32322">
    <property type="entry name" value="INNER MEMBRANE TRANSPORTER"/>
    <property type="match status" value="1"/>
</dbReference>
<evidence type="ECO:0000313" key="8">
    <source>
        <dbReference type="EMBL" id="KLK94218.1"/>
    </source>
</evidence>
<evidence type="ECO:0000313" key="9">
    <source>
        <dbReference type="Proteomes" id="UP000035489"/>
    </source>
</evidence>
<gene>
    <name evidence="8" type="ORF">AA309_04470</name>
</gene>
<sequence>MIPAEILALAAPLCIALGGMFSAELTGRISVSTITRWRVMAPIPFLALVATVLGGWATVQPTHLPYLILSGIIGMVVADAAFSASIFAIGARLATLVFSLNAPIAALLAFLLLGESVSVGKIFGIALVFGGIVIAVAYRPAAPGAGDVKLNGRMLLRGLSLGALSAAAQACSMIAARPVMAQSINAAAAMSIRLAAAAVILGTVAVLCRGSEKPAAHPTRYLIYSALGAVIGIGMGVTFVFAGLQTGNVATVATLASLTPVAVLPLVWIRTGMAPRWQAWIGALTAFSGAALIANS</sequence>
<feature type="transmembrane region" description="Helical" evidence="6">
    <location>
        <begin position="93"/>
        <end position="113"/>
    </location>
</feature>
<feature type="transmembrane region" description="Helical" evidence="6">
    <location>
        <begin position="159"/>
        <end position="180"/>
    </location>
</feature>
<feature type="transmembrane region" description="Helical" evidence="6">
    <location>
        <begin position="119"/>
        <end position="138"/>
    </location>
</feature>
<dbReference type="GO" id="GO:0016020">
    <property type="term" value="C:membrane"/>
    <property type="evidence" value="ECO:0007669"/>
    <property type="project" value="UniProtKB-SubCell"/>
</dbReference>
<feature type="domain" description="EamA" evidence="7">
    <location>
        <begin position="4"/>
        <end position="135"/>
    </location>
</feature>
<feature type="transmembrane region" description="Helical" evidence="6">
    <location>
        <begin position="221"/>
        <end position="244"/>
    </location>
</feature>
<feature type="transmembrane region" description="Helical" evidence="6">
    <location>
        <begin position="186"/>
        <end position="209"/>
    </location>
</feature>
<dbReference type="InterPro" id="IPR037185">
    <property type="entry name" value="EmrE-like"/>
</dbReference>
<keyword evidence="5 6" id="KW-0472">Membrane</keyword>
<evidence type="ECO:0000256" key="6">
    <source>
        <dbReference type="SAM" id="Phobius"/>
    </source>
</evidence>
<dbReference type="InterPro" id="IPR050638">
    <property type="entry name" value="AA-Vitamin_Transporters"/>
</dbReference>
<dbReference type="AlphaFoldDB" id="A0A0H1RG84"/>
<dbReference type="SUPFAM" id="SSF103481">
    <property type="entry name" value="Multidrug resistance efflux transporter EmrE"/>
    <property type="match status" value="2"/>
</dbReference>
<dbReference type="PATRIC" id="fig|1225564.3.peg.1254"/>
<dbReference type="Proteomes" id="UP000035489">
    <property type="component" value="Unassembled WGS sequence"/>
</dbReference>
<name>A0A0H1RG84_9HYPH</name>
<evidence type="ECO:0000256" key="2">
    <source>
        <dbReference type="ARBA" id="ARBA00007362"/>
    </source>
</evidence>
<comment type="similarity">
    <text evidence="2">Belongs to the EamA transporter family.</text>
</comment>
<organism evidence="8 9">
    <name type="scientific">Microvirga vignae</name>
    <dbReference type="NCBI Taxonomy" id="1225564"/>
    <lineage>
        <taxon>Bacteria</taxon>
        <taxon>Pseudomonadati</taxon>
        <taxon>Pseudomonadota</taxon>
        <taxon>Alphaproteobacteria</taxon>
        <taxon>Hyphomicrobiales</taxon>
        <taxon>Methylobacteriaceae</taxon>
        <taxon>Microvirga</taxon>
    </lineage>
</organism>
<evidence type="ECO:0000259" key="7">
    <source>
        <dbReference type="Pfam" id="PF00892"/>
    </source>
</evidence>
<evidence type="ECO:0000256" key="3">
    <source>
        <dbReference type="ARBA" id="ARBA00022692"/>
    </source>
</evidence>
<comment type="caution">
    <text evidence="8">The sequence shown here is derived from an EMBL/GenBank/DDBJ whole genome shotgun (WGS) entry which is preliminary data.</text>
</comment>
<feature type="transmembrane region" description="Helical" evidence="6">
    <location>
        <begin position="39"/>
        <end position="58"/>
    </location>
</feature>
<dbReference type="Pfam" id="PF00892">
    <property type="entry name" value="EamA"/>
    <property type="match status" value="2"/>
</dbReference>
<dbReference type="RefSeq" id="WP_047187785.1">
    <property type="nucleotide sequence ID" value="NZ_LCYG01000015.1"/>
</dbReference>
<dbReference type="STRING" id="1225564.AA309_04470"/>
<evidence type="ECO:0000256" key="1">
    <source>
        <dbReference type="ARBA" id="ARBA00004141"/>
    </source>
</evidence>
<keyword evidence="4 6" id="KW-1133">Transmembrane helix</keyword>
<comment type="subcellular location">
    <subcellularLocation>
        <location evidence="1">Membrane</location>
        <topology evidence="1">Multi-pass membrane protein</topology>
    </subcellularLocation>
</comment>
<dbReference type="InterPro" id="IPR000620">
    <property type="entry name" value="EamA_dom"/>
</dbReference>
<dbReference type="OrthoDB" id="7841315at2"/>